<keyword evidence="3" id="KW-1185">Reference proteome</keyword>
<dbReference type="Proteomes" id="UP000807353">
    <property type="component" value="Unassembled WGS sequence"/>
</dbReference>
<gene>
    <name evidence="2" type="ORF">BDZ94DRAFT_1267493</name>
</gene>
<evidence type="ECO:0000313" key="3">
    <source>
        <dbReference type="Proteomes" id="UP000807353"/>
    </source>
</evidence>
<comment type="caution">
    <text evidence="2">The sequence shown here is derived from an EMBL/GenBank/DDBJ whole genome shotgun (WGS) entry which is preliminary data.</text>
</comment>
<dbReference type="AlphaFoldDB" id="A0A9P6CBN7"/>
<sequence length="105" mass="11659">MEKTNILAPPSTRDATSLKTRMIPVVRLPQILWKRTLKSCILVMKVSSLASICPNNHGSSQSAIMFVLLFVAVLDTVMDGLWISVLFAVFHVGIVFGFPDRVCRI</sequence>
<evidence type="ECO:0008006" key="4">
    <source>
        <dbReference type="Google" id="ProtNLM"/>
    </source>
</evidence>
<name>A0A9P6CBN7_9AGAR</name>
<evidence type="ECO:0000256" key="1">
    <source>
        <dbReference type="SAM" id="Phobius"/>
    </source>
</evidence>
<reference evidence="2" key="1">
    <citation type="submission" date="2020-11" db="EMBL/GenBank/DDBJ databases">
        <authorList>
            <consortium name="DOE Joint Genome Institute"/>
            <person name="Ahrendt S."/>
            <person name="Riley R."/>
            <person name="Andreopoulos W."/>
            <person name="Labutti K."/>
            <person name="Pangilinan J."/>
            <person name="Ruiz-Duenas F.J."/>
            <person name="Barrasa J.M."/>
            <person name="Sanchez-Garcia M."/>
            <person name="Camarero S."/>
            <person name="Miyauchi S."/>
            <person name="Serrano A."/>
            <person name="Linde D."/>
            <person name="Babiker R."/>
            <person name="Drula E."/>
            <person name="Ayuso-Fernandez I."/>
            <person name="Pacheco R."/>
            <person name="Padilla G."/>
            <person name="Ferreira P."/>
            <person name="Barriuso J."/>
            <person name="Kellner H."/>
            <person name="Castanera R."/>
            <person name="Alfaro M."/>
            <person name="Ramirez L."/>
            <person name="Pisabarro A.G."/>
            <person name="Kuo A."/>
            <person name="Tritt A."/>
            <person name="Lipzen A."/>
            <person name="He G."/>
            <person name="Yan M."/>
            <person name="Ng V."/>
            <person name="Cullen D."/>
            <person name="Martin F."/>
            <person name="Rosso M.-N."/>
            <person name="Henrissat B."/>
            <person name="Hibbett D."/>
            <person name="Martinez A.T."/>
            <person name="Grigoriev I.V."/>
        </authorList>
    </citation>
    <scope>NUCLEOTIDE SEQUENCE</scope>
    <source>
        <strain evidence="2">CBS 247.69</strain>
    </source>
</reference>
<protein>
    <recommendedName>
        <fullName evidence="4">Transmembrane protein</fullName>
    </recommendedName>
</protein>
<organism evidence="2 3">
    <name type="scientific">Collybia nuda</name>
    <dbReference type="NCBI Taxonomy" id="64659"/>
    <lineage>
        <taxon>Eukaryota</taxon>
        <taxon>Fungi</taxon>
        <taxon>Dikarya</taxon>
        <taxon>Basidiomycota</taxon>
        <taxon>Agaricomycotina</taxon>
        <taxon>Agaricomycetes</taxon>
        <taxon>Agaricomycetidae</taxon>
        <taxon>Agaricales</taxon>
        <taxon>Tricholomatineae</taxon>
        <taxon>Clitocybaceae</taxon>
        <taxon>Collybia</taxon>
    </lineage>
</organism>
<keyword evidence="1" id="KW-0812">Transmembrane</keyword>
<feature type="transmembrane region" description="Helical" evidence="1">
    <location>
        <begin position="80"/>
        <end position="98"/>
    </location>
</feature>
<accession>A0A9P6CBN7</accession>
<keyword evidence="1" id="KW-1133">Transmembrane helix</keyword>
<evidence type="ECO:0000313" key="2">
    <source>
        <dbReference type="EMBL" id="KAF9459712.1"/>
    </source>
</evidence>
<proteinExistence type="predicted"/>
<keyword evidence="1" id="KW-0472">Membrane</keyword>
<dbReference type="EMBL" id="MU150311">
    <property type="protein sequence ID" value="KAF9459712.1"/>
    <property type="molecule type" value="Genomic_DNA"/>
</dbReference>